<feature type="compositionally biased region" description="Gly residues" evidence="5">
    <location>
        <begin position="90"/>
        <end position="101"/>
    </location>
</feature>
<feature type="region of interest" description="Disordered" evidence="5">
    <location>
        <begin position="596"/>
        <end position="618"/>
    </location>
</feature>
<feature type="compositionally biased region" description="Low complexity" evidence="5">
    <location>
        <begin position="607"/>
        <end position="618"/>
    </location>
</feature>
<feature type="disulfide bond" evidence="4">
    <location>
        <begin position="113"/>
        <end position="128"/>
    </location>
</feature>
<feature type="chain" id="PRO_5042242959" description="alpha-galactosidase" evidence="6">
    <location>
        <begin position="20"/>
        <end position="618"/>
    </location>
</feature>
<feature type="disulfide bond" evidence="4">
    <location>
        <begin position="127"/>
        <end position="141"/>
    </location>
</feature>
<dbReference type="SUPFAM" id="SSF51445">
    <property type="entry name" value="(Trans)glycosidases"/>
    <property type="match status" value="1"/>
</dbReference>
<evidence type="ECO:0000256" key="6">
    <source>
        <dbReference type="SAM" id="SignalP"/>
    </source>
</evidence>
<comment type="catalytic activity">
    <reaction evidence="1">
        <text>Hydrolysis of terminal, non-reducing alpha-D-galactose residues in alpha-D-galactosides, including galactose oligosaccharides, galactomannans and galactolipids.</text>
        <dbReference type="EC" id="3.2.1.22"/>
    </reaction>
</comment>
<name>A0AAD5SI99_9FUNG</name>
<dbReference type="EC" id="3.2.1.22" evidence="2"/>
<dbReference type="Gene3D" id="3.30.60.10">
    <property type="entry name" value="Endochitinase-like"/>
    <property type="match status" value="1"/>
</dbReference>
<proteinExistence type="predicted"/>
<evidence type="ECO:0000256" key="2">
    <source>
        <dbReference type="ARBA" id="ARBA00012755"/>
    </source>
</evidence>
<dbReference type="GO" id="GO:0004557">
    <property type="term" value="F:alpha-galactosidase activity"/>
    <property type="evidence" value="ECO:0007669"/>
    <property type="project" value="UniProtKB-EC"/>
</dbReference>
<dbReference type="PANTHER" id="PTHR35273:SF2">
    <property type="entry name" value="ALPHA-GALACTOSIDASE"/>
    <property type="match status" value="1"/>
</dbReference>
<dbReference type="CDD" id="cd00035">
    <property type="entry name" value="ChtBD1"/>
    <property type="match status" value="1"/>
</dbReference>
<sequence>MKLSLILALTALLASSVTADGYGKSVVSATEEGYSKTGGRNSKGGDSATAEGYSKSGGRGGKGAKGRKGSKGGKGRKGGKGGKGRNGQDSGEGGYGGNGGMTGGRGVRDGGRCGVGFDNAVCGSNLCCSIYGYCGKTTNHCSANQCQKSFGTCNGSTGTPPKNPTYTKNSTNTKTPTYTKNPTATTKAPGYGPAEPNPTYAPPAAGSWWKPAAYPITWQIQYPGTLNLDKIQSAVTSNKLSVMNVDLFDITASQVSKMHSMGVKVVCYFSAGSYEDWRPDVKDFPSDIRAASYDGWEGEWWLDLKGWESANGGDSVLKSIMGKRIKMAKDKKCDAVDPDNVDSYTNNVGNTAAQQLNYNKWLAATAHSHGLAISLKNDPGQIKELLPHFDFAVTEECVEDNMCEEWNPFVAANKPVFAISYSGSCGKLNGLKQNGLLKNLDLDEQAKDCTSALTYGGTGCPSGTAAVLIAADKKSFAVLFDDYTISVSPETRRQRKACLLAFELLFPQGYSYSIGTINHRGSAFLDKGVTGALTANYFFAGNPIQATKTTPFVGPYAQNNYVIADTFDLQAVVWSPCGQNVPLTLSSSLRLDAGTTGKGSGELTTDSSEWQSSCSSSF</sequence>
<dbReference type="InterPro" id="IPR017853">
    <property type="entry name" value="GH"/>
</dbReference>
<dbReference type="InterPro" id="IPR001002">
    <property type="entry name" value="Chitin-bd_1"/>
</dbReference>
<evidence type="ECO:0000256" key="3">
    <source>
        <dbReference type="ARBA" id="ARBA00022669"/>
    </source>
</evidence>
<dbReference type="SUPFAM" id="SSF57016">
    <property type="entry name" value="Plant lectins/antimicrobial peptides"/>
    <property type="match status" value="1"/>
</dbReference>
<keyword evidence="3 4" id="KW-0147">Chitin-binding</keyword>
<dbReference type="Pfam" id="PF00187">
    <property type="entry name" value="Chitin_bind_1"/>
    <property type="match status" value="1"/>
</dbReference>
<dbReference type="SMART" id="SM00270">
    <property type="entry name" value="ChtBD1"/>
    <property type="match status" value="1"/>
</dbReference>
<feature type="signal peptide" evidence="6">
    <location>
        <begin position="1"/>
        <end position="19"/>
    </location>
</feature>
<evidence type="ECO:0000256" key="4">
    <source>
        <dbReference type="PROSITE-ProRule" id="PRU00261"/>
    </source>
</evidence>
<feature type="compositionally biased region" description="Basic residues" evidence="5">
    <location>
        <begin position="62"/>
        <end position="83"/>
    </location>
</feature>
<dbReference type="Proteomes" id="UP001212841">
    <property type="component" value="Unassembled WGS sequence"/>
</dbReference>
<dbReference type="EMBL" id="JADGJD010000479">
    <property type="protein sequence ID" value="KAJ3050720.1"/>
    <property type="molecule type" value="Genomic_DNA"/>
</dbReference>
<feature type="region of interest" description="Disordered" evidence="5">
    <location>
        <begin position="152"/>
        <end position="194"/>
    </location>
</feature>
<dbReference type="InterPro" id="IPR013785">
    <property type="entry name" value="Aldolase_TIM"/>
</dbReference>
<evidence type="ECO:0000259" key="7">
    <source>
        <dbReference type="PROSITE" id="PS50941"/>
    </source>
</evidence>
<dbReference type="AlphaFoldDB" id="A0AAD5SI99"/>
<dbReference type="InterPro" id="IPR004352">
    <property type="entry name" value="GH114_TIM-barrel"/>
</dbReference>
<dbReference type="PROSITE" id="PS50941">
    <property type="entry name" value="CHIT_BIND_I_2"/>
    <property type="match status" value="1"/>
</dbReference>
<feature type="disulfide bond" evidence="4">
    <location>
        <begin position="122"/>
        <end position="134"/>
    </location>
</feature>
<dbReference type="Gene3D" id="3.20.20.70">
    <property type="entry name" value="Aldolase class I"/>
    <property type="match status" value="1"/>
</dbReference>
<feature type="compositionally biased region" description="Low complexity" evidence="5">
    <location>
        <begin position="157"/>
        <end position="190"/>
    </location>
</feature>
<keyword evidence="9" id="KW-1185">Reference proteome</keyword>
<comment type="caution">
    <text evidence="8">The sequence shown here is derived from an EMBL/GenBank/DDBJ whole genome shotgun (WGS) entry which is preliminary data.</text>
</comment>
<evidence type="ECO:0000313" key="9">
    <source>
        <dbReference type="Proteomes" id="UP001212841"/>
    </source>
</evidence>
<dbReference type="InterPro" id="IPR036861">
    <property type="entry name" value="Endochitinase-like_sf"/>
</dbReference>
<evidence type="ECO:0000256" key="5">
    <source>
        <dbReference type="SAM" id="MobiDB-lite"/>
    </source>
</evidence>
<keyword evidence="6" id="KW-0732">Signal</keyword>
<dbReference type="Pfam" id="PF03537">
    <property type="entry name" value="Glyco_hydro_114"/>
    <property type="match status" value="1"/>
</dbReference>
<dbReference type="GO" id="GO:0008061">
    <property type="term" value="F:chitin binding"/>
    <property type="evidence" value="ECO:0007669"/>
    <property type="project" value="UniProtKB-UniRule"/>
</dbReference>
<protein>
    <recommendedName>
        <fullName evidence="2">alpha-galactosidase</fullName>
        <ecNumber evidence="2">3.2.1.22</ecNumber>
    </recommendedName>
</protein>
<organism evidence="8 9">
    <name type="scientific">Rhizophlyctis rosea</name>
    <dbReference type="NCBI Taxonomy" id="64517"/>
    <lineage>
        <taxon>Eukaryota</taxon>
        <taxon>Fungi</taxon>
        <taxon>Fungi incertae sedis</taxon>
        <taxon>Chytridiomycota</taxon>
        <taxon>Chytridiomycota incertae sedis</taxon>
        <taxon>Chytridiomycetes</taxon>
        <taxon>Rhizophlyctidales</taxon>
        <taxon>Rhizophlyctidaceae</taxon>
        <taxon>Rhizophlyctis</taxon>
    </lineage>
</organism>
<dbReference type="PANTHER" id="PTHR35273">
    <property type="entry name" value="ALPHA-1,4 POLYGALACTOSAMINIDASE, PUTATIVE (AFU_ORTHOLOGUE AFUA_3G07890)-RELATED"/>
    <property type="match status" value="1"/>
</dbReference>
<feature type="domain" description="Chitin-binding type-1" evidence="7">
    <location>
        <begin position="110"/>
        <end position="155"/>
    </location>
</feature>
<reference evidence="8" key="1">
    <citation type="submission" date="2020-05" db="EMBL/GenBank/DDBJ databases">
        <title>Phylogenomic resolution of chytrid fungi.</title>
        <authorList>
            <person name="Stajich J.E."/>
            <person name="Amses K."/>
            <person name="Simmons R."/>
            <person name="Seto K."/>
            <person name="Myers J."/>
            <person name="Bonds A."/>
            <person name="Quandt C.A."/>
            <person name="Barry K."/>
            <person name="Liu P."/>
            <person name="Grigoriev I."/>
            <person name="Longcore J.E."/>
            <person name="James T.Y."/>
        </authorList>
    </citation>
    <scope>NUCLEOTIDE SEQUENCE</scope>
    <source>
        <strain evidence="8">JEL0318</strain>
    </source>
</reference>
<dbReference type="Pfam" id="PF14273">
    <property type="entry name" value="DUF4360"/>
    <property type="match status" value="1"/>
</dbReference>
<accession>A0AAD5SI99</accession>
<comment type="caution">
    <text evidence="4">Lacks conserved residue(s) required for the propagation of feature annotation.</text>
</comment>
<dbReference type="InterPro" id="IPR025649">
    <property type="entry name" value="DUF4360"/>
</dbReference>
<keyword evidence="4" id="KW-1015">Disulfide bond</keyword>
<evidence type="ECO:0000256" key="1">
    <source>
        <dbReference type="ARBA" id="ARBA00001255"/>
    </source>
</evidence>
<feature type="region of interest" description="Disordered" evidence="5">
    <location>
        <begin position="29"/>
        <end position="101"/>
    </location>
</feature>
<gene>
    <name evidence="8" type="ORF">HK097_008269</name>
</gene>
<evidence type="ECO:0000313" key="8">
    <source>
        <dbReference type="EMBL" id="KAJ3050720.1"/>
    </source>
</evidence>